<protein>
    <submittedName>
        <fullName evidence="2">Uncharacterized protein</fullName>
    </submittedName>
</protein>
<feature type="region of interest" description="Disordered" evidence="1">
    <location>
        <begin position="1"/>
        <end position="112"/>
    </location>
</feature>
<organism evidence="2 3">
    <name type="scientific">Myxococcus virescens</name>
    <dbReference type="NCBI Taxonomy" id="83456"/>
    <lineage>
        <taxon>Bacteria</taxon>
        <taxon>Pseudomonadati</taxon>
        <taxon>Myxococcota</taxon>
        <taxon>Myxococcia</taxon>
        <taxon>Myxococcales</taxon>
        <taxon>Cystobacterineae</taxon>
        <taxon>Myxococcaceae</taxon>
        <taxon>Myxococcus</taxon>
    </lineage>
</organism>
<accession>A0A511HN82</accession>
<comment type="caution">
    <text evidence="2">The sequence shown here is derived from an EMBL/GenBank/DDBJ whole genome shotgun (WGS) entry which is preliminary data.</text>
</comment>
<proteinExistence type="predicted"/>
<evidence type="ECO:0000313" key="2">
    <source>
        <dbReference type="EMBL" id="GEL75048.1"/>
    </source>
</evidence>
<evidence type="ECO:0000256" key="1">
    <source>
        <dbReference type="SAM" id="MobiDB-lite"/>
    </source>
</evidence>
<sequence>MSLHGSPIRAPTTQLALEHRRPSRHVKSVEHVSVHVPPTQAAAASAHSHGCVHAPPTSTVLAHPASGIPHPEPVQPASGTSHPEPVQPPSVDVVTGTHALRGPDASGTCPHP</sequence>
<name>A0A511HN82_9BACT</name>
<dbReference type="AlphaFoldDB" id="A0A511HN82"/>
<dbReference type="Proteomes" id="UP000321224">
    <property type="component" value="Unassembled WGS sequence"/>
</dbReference>
<evidence type="ECO:0000313" key="3">
    <source>
        <dbReference type="Proteomes" id="UP000321224"/>
    </source>
</evidence>
<gene>
    <name evidence="2" type="ORF">MVI01_68320</name>
</gene>
<reference evidence="2 3" key="1">
    <citation type="submission" date="2019-07" db="EMBL/GenBank/DDBJ databases">
        <title>Whole genome shotgun sequence of Myxococcus virescens NBRC 100334.</title>
        <authorList>
            <person name="Hosoyama A."/>
            <person name="Uohara A."/>
            <person name="Ohji S."/>
            <person name="Ichikawa N."/>
        </authorList>
    </citation>
    <scope>NUCLEOTIDE SEQUENCE [LARGE SCALE GENOMIC DNA]</scope>
    <source>
        <strain evidence="2 3">NBRC 100334</strain>
    </source>
</reference>
<dbReference type="EMBL" id="BJVY01000059">
    <property type="protein sequence ID" value="GEL75048.1"/>
    <property type="molecule type" value="Genomic_DNA"/>
</dbReference>